<comment type="caution">
    <text evidence="1">The sequence shown here is derived from an EMBL/GenBank/DDBJ whole genome shotgun (WGS) entry which is preliminary data.</text>
</comment>
<dbReference type="Proteomes" id="UP000028725">
    <property type="component" value="Unassembled WGS sequence"/>
</dbReference>
<gene>
    <name evidence="1" type="ORF">DB31_7293</name>
</gene>
<protein>
    <submittedName>
        <fullName evidence="1">Uncharacterized protein</fullName>
    </submittedName>
</protein>
<proteinExistence type="predicted"/>
<dbReference type="STRING" id="394096.DB31_7293"/>
<dbReference type="AlphaFoldDB" id="A0A085WK43"/>
<dbReference type="RefSeq" id="WP_240486728.1">
    <property type="nucleotide sequence ID" value="NZ_JMCB01000006.1"/>
</dbReference>
<dbReference type="EMBL" id="JMCB01000006">
    <property type="protein sequence ID" value="KFE68056.1"/>
    <property type="molecule type" value="Genomic_DNA"/>
</dbReference>
<name>A0A085WK43_9BACT</name>
<reference evidence="1 2" key="1">
    <citation type="submission" date="2014-04" db="EMBL/GenBank/DDBJ databases">
        <title>Genome assembly of Hyalangium minutum DSM 14724.</title>
        <authorList>
            <person name="Sharma G."/>
            <person name="Subramanian S."/>
        </authorList>
    </citation>
    <scope>NUCLEOTIDE SEQUENCE [LARGE SCALE GENOMIC DNA]</scope>
    <source>
        <strain evidence="1 2">DSM 14724</strain>
    </source>
</reference>
<keyword evidence="2" id="KW-1185">Reference proteome</keyword>
<organism evidence="1 2">
    <name type="scientific">Hyalangium minutum</name>
    <dbReference type="NCBI Taxonomy" id="394096"/>
    <lineage>
        <taxon>Bacteria</taxon>
        <taxon>Pseudomonadati</taxon>
        <taxon>Myxococcota</taxon>
        <taxon>Myxococcia</taxon>
        <taxon>Myxococcales</taxon>
        <taxon>Cystobacterineae</taxon>
        <taxon>Archangiaceae</taxon>
        <taxon>Hyalangium</taxon>
    </lineage>
</organism>
<evidence type="ECO:0000313" key="1">
    <source>
        <dbReference type="EMBL" id="KFE68056.1"/>
    </source>
</evidence>
<sequence>MNTARIEVLGNAILSAMEAMKIAPERAQRIFAEHGITQPEKDAWYPVDSVLRAYRDILKQIGPNTMKAVGRNIPKNAEFPRGLTTVEQALKSLNTAYRMNHRGPGGIGGYHYESTSARAGQVTCDNPYPCPVDEGLVEAIAERFKPKDAFFIRLHHDPATCRGRGDAACVYHVAW</sequence>
<accession>A0A085WK43</accession>
<evidence type="ECO:0000313" key="2">
    <source>
        <dbReference type="Proteomes" id="UP000028725"/>
    </source>
</evidence>